<reference evidence="8 9" key="1">
    <citation type="journal article" date="2019" name="Nat. Med.">
        <title>A library of human gut bacterial isolates paired with longitudinal multiomics data enables mechanistic microbiome research.</title>
        <authorList>
            <person name="Poyet M."/>
            <person name="Groussin M."/>
            <person name="Gibbons S.M."/>
            <person name="Avila-Pacheco J."/>
            <person name="Jiang X."/>
            <person name="Kearney S.M."/>
            <person name="Perrotta A.R."/>
            <person name="Berdy B."/>
            <person name="Zhao S."/>
            <person name="Lieberman T.D."/>
            <person name="Swanson P.K."/>
            <person name="Smith M."/>
            <person name="Roesemann S."/>
            <person name="Alexander J.E."/>
            <person name="Rich S.A."/>
            <person name="Livny J."/>
            <person name="Vlamakis H."/>
            <person name="Clish C."/>
            <person name="Bullock K."/>
            <person name="Deik A."/>
            <person name="Scott J."/>
            <person name="Pierce K.A."/>
            <person name="Xavier R.J."/>
            <person name="Alm E.J."/>
        </authorList>
    </citation>
    <scope>NUCLEOTIDE SEQUENCE [LARGE SCALE GENOMIC DNA]</scope>
    <source>
        <strain evidence="8 9">BIOML-A25</strain>
    </source>
</reference>
<evidence type="ECO:0000256" key="3">
    <source>
        <dbReference type="ARBA" id="ARBA00023125"/>
    </source>
</evidence>
<proteinExistence type="predicted"/>
<protein>
    <submittedName>
        <fullName evidence="8">Response regulator</fullName>
    </submittedName>
</protein>
<evidence type="ECO:0000256" key="1">
    <source>
        <dbReference type="ARBA" id="ARBA00022553"/>
    </source>
</evidence>
<dbReference type="CDD" id="cd00383">
    <property type="entry name" value="trans_reg_C"/>
    <property type="match status" value="1"/>
</dbReference>
<dbReference type="GO" id="GO:0000156">
    <property type="term" value="F:phosphorelay response regulator activity"/>
    <property type="evidence" value="ECO:0007669"/>
    <property type="project" value="TreeGrafter"/>
</dbReference>
<dbReference type="SMART" id="SM00862">
    <property type="entry name" value="Trans_reg_C"/>
    <property type="match status" value="1"/>
</dbReference>
<dbReference type="Pfam" id="PF00072">
    <property type="entry name" value="Response_reg"/>
    <property type="match status" value="1"/>
</dbReference>
<dbReference type="GO" id="GO:0005829">
    <property type="term" value="C:cytosol"/>
    <property type="evidence" value="ECO:0007669"/>
    <property type="project" value="TreeGrafter"/>
</dbReference>
<keyword evidence="1 4" id="KW-0597">Phosphoprotein</keyword>
<keyword evidence="3 5" id="KW-0238">DNA-binding</keyword>
<dbReference type="InterPro" id="IPR039420">
    <property type="entry name" value="WalR-like"/>
</dbReference>
<dbReference type="SUPFAM" id="SSF46894">
    <property type="entry name" value="C-terminal effector domain of the bipartite response regulators"/>
    <property type="match status" value="1"/>
</dbReference>
<accession>A0A7K1HAU4</accession>
<evidence type="ECO:0000256" key="5">
    <source>
        <dbReference type="PROSITE-ProRule" id="PRU01091"/>
    </source>
</evidence>
<evidence type="ECO:0000259" key="7">
    <source>
        <dbReference type="PROSITE" id="PS51755"/>
    </source>
</evidence>
<dbReference type="GO" id="GO:0032993">
    <property type="term" value="C:protein-DNA complex"/>
    <property type="evidence" value="ECO:0007669"/>
    <property type="project" value="TreeGrafter"/>
</dbReference>
<dbReference type="AlphaFoldDB" id="A0A7K1HAU4"/>
<dbReference type="PROSITE" id="PS50110">
    <property type="entry name" value="RESPONSE_REGULATORY"/>
    <property type="match status" value="1"/>
</dbReference>
<dbReference type="SMART" id="SM00448">
    <property type="entry name" value="REC"/>
    <property type="match status" value="1"/>
</dbReference>
<dbReference type="EMBL" id="WNCR01000001">
    <property type="protein sequence ID" value="MTU27732.1"/>
    <property type="molecule type" value="Genomic_DNA"/>
</dbReference>
<dbReference type="PANTHER" id="PTHR48111">
    <property type="entry name" value="REGULATOR OF RPOS"/>
    <property type="match status" value="1"/>
</dbReference>
<dbReference type="GO" id="GO:0000976">
    <property type="term" value="F:transcription cis-regulatory region binding"/>
    <property type="evidence" value="ECO:0007669"/>
    <property type="project" value="TreeGrafter"/>
</dbReference>
<dbReference type="Gene3D" id="3.40.50.2300">
    <property type="match status" value="1"/>
</dbReference>
<dbReference type="InterPro" id="IPR016032">
    <property type="entry name" value="Sig_transdc_resp-reg_C-effctor"/>
</dbReference>
<name>A0A7K1HAU4_9BACT</name>
<dbReference type="Proteomes" id="UP000437446">
    <property type="component" value="Unassembled WGS sequence"/>
</dbReference>
<evidence type="ECO:0000313" key="9">
    <source>
        <dbReference type="Proteomes" id="UP000437446"/>
    </source>
</evidence>
<keyword evidence="2" id="KW-0902">Two-component regulatory system</keyword>
<evidence type="ECO:0000259" key="6">
    <source>
        <dbReference type="PROSITE" id="PS50110"/>
    </source>
</evidence>
<feature type="domain" description="Response regulatory" evidence="6">
    <location>
        <begin position="3"/>
        <end position="119"/>
    </location>
</feature>
<sequence length="231" mass="26045">MIKLLLVEDDASLCYMVKSSLEDLIGGYEVIIANNGKEGLDAWKEHQPDIIVTDIEMPVMDGREMVSRIREIDGDTPLLFASGHVTPKDVIEGYQIGANNYIKKPFIAEEMDAHIRGLLSMKEGARSKNQSRIYTIGSYQLDAELCLLKSADEKKKTLTPREAGILELLCENKGEVIRREAILSRFWETEDDYFASRSLDVFVSKLRKLFTNDPSVEIQTVRGVGLMLVDN</sequence>
<evidence type="ECO:0000313" key="8">
    <source>
        <dbReference type="EMBL" id="MTU27732.1"/>
    </source>
</evidence>
<dbReference type="InterPro" id="IPR001789">
    <property type="entry name" value="Sig_transdc_resp-reg_receiver"/>
</dbReference>
<dbReference type="Pfam" id="PF00486">
    <property type="entry name" value="Trans_reg_C"/>
    <property type="match status" value="1"/>
</dbReference>
<dbReference type="PANTHER" id="PTHR48111:SF40">
    <property type="entry name" value="PHOSPHATE REGULON TRANSCRIPTIONAL REGULATORY PROTEIN PHOB"/>
    <property type="match status" value="1"/>
</dbReference>
<dbReference type="CDD" id="cd00156">
    <property type="entry name" value="REC"/>
    <property type="match status" value="1"/>
</dbReference>
<evidence type="ECO:0000256" key="4">
    <source>
        <dbReference type="PROSITE-ProRule" id="PRU00169"/>
    </source>
</evidence>
<feature type="DNA-binding region" description="OmpR/PhoB-type" evidence="5">
    <location>
        <begin position="131"/>
        <end position="230"/>
    </location>
</feature>
<organism evidence="8 9">
    <name type="scientific">Parabacteroides merdae</name>
    <dbReference type="NCBI Taxonomy" id="46503"/>
    <lineage>
        <taxon>Bacteria</taxon>
        <taxon>Pseudomonadati</taxon>
        <taxon>Bacteroidota</taxon>
        <taxon>Bacteroidia</taxon>
        <taxon>Bacteroidales</taxon>
        <taxon>Tannerellaceae</taxon>
        <taxon>Parabacteroides</taxon>
    </lineage>
</organism>
<evidence type="ECO:0000256" key="2">
    <source>
        <dbReference type="ARBA" id="ARBA00023012"/>
    </source>
</evidence>
<dbReference type="PROSITE" id="PS51755">
    <property type="entry name" value="OMPR_PHOB"/>
    <property type="match status" value="1"/>
</dbReference>
<dbReference type="RefSeq" id="WP_005645378.1">
    <property type="nucleotide sequence ID" value="NZ_JAQEXX010000038.1"/>
</dbReference>
<dbReference type="InterPro" id="IPR036388">
    <property type="entry name" value="WH-like_DNA-bd_sf"/>
</dbReference>
<dbReference type="InterPro" id="IPR001867">
    <property type="entry name" value="OmpR/PhoB-type_DNA-bd"/>
</dbReference>
<dbReference type="Gene3D" id="1.10.10.10">
    <property type="entry name" value="Winged helix-like DNA-binding domain superfamily/Winged helix DNA-binding domain"/>
    <property type="match status" value="1"/>
</dbReference>
<comment type="caution">
    <text evidence="8">The sequence shown here is derived from an EMBL/GenBank/DDBJ whole genome shotgun (WGS) entry which is preliminary data.</text>
</comment>
<dbReference type="GO" id="GO:0006355">
    <property type="term" value="P:regulation of DNA-templated transcription"/>
    <property type="evidence" value="ECO:0007669"/>
    <property type="project" value="InterPro"/>
</dbReference>
<feature type="modified residue" description="4-aspartylphosphate" evidence="4">
    <location>
        <position position="54"/>
    </location>
</feature>
<dbReference type="SUPFAM" id="SSF52172">
    <property type="entry name" value="CheY-like"/>
    <property type="match status" value="1"/>
</dbReference>
<gene>
    <name evidence="8" type="ORF">GMD66_00580</name>
</gene>
<dbReference type="InterPro" id="IPR011006">
    <property type="entry name" value="CheY-like_superfamily"/>
</dbReference>
<feature type="domain" description="OmpR/PhoB-type" evidence="7">
    <location>
        <begin position="131"/>
        <end position="230"/>
    </location>
</feature>